<dbReference type="Pfam" id="PF12802">
    <property type="entry name" value="MarR_2"/>
    <property type="match status" value="1"/>
</dbReference>
<keyword evidence="3" id="KW-1185">Reference proteome</keyword>
<dbReference type="Proteomes" id="UP001165283">
    <property type="component" value="Unassembled WGS sequence"/>
</dbReference>
<protein>
    <submittedName>
        <fullName evidence="2">Winged helix-turn-helix transcriptional regulator</fullName>
    </submittedName>
</protein>
<dbReference type="InterPro" id="IPR039422">
    <property type="entry name" value="MarR/SlyA-like"/>
</dbReference>
<dbReference type="SMART" id="SM00347">
    <property type="entry name" value="HTH_MARR"/>
    <property type="match status" value="1"/>
</dbReference>
<dbReference type="PROSITE" id="PS50995">
    <property type="entry name" value="HTH_MARR_2"/>
    <property type="match status" value="1"/>
</dbReference>
<dbReference type="EMBL" id="JAGSOV010000044">
    <property type="protein sequence ID" value="MCO1657536.1"/>
    <property type="molecule type" value="Genomic_DNA"/>
</dbReference>
<dbReference type="Gene3D" id="1.10.10.10">
    <property type="entry name" value="Winged helix-like DNA-binding domain superfamily/Winged helix DNA-binding domain"/>
    <property type="match status" value="1"/>
</dbReference>
<proteinExistence type="predicted"/>
<reference evidence="2" key="1">
    <citation type="submission" date="2021-04" db="EMBL/GenBank/DDBJ databases">
        <title>Pseudonocardia sp. nov., isolated from sandy soil of mangrove forest.</title>
        <authorList>
            <person name="Zan Z."/>
            <person name="Huang R."/>
            <person name="Liu W."/>
        </authorList>
    </citation>
    <scope>NUCLEOTIDE SEQUENCE</scope>
    <source>
        <strain evidence="2">S2-4</strain>
    </source>
</reference>
<organism evidence="2 3">
    <name type="scientific">Pseudonocardia humida</name>
    <dbReference type="NCBI Taxonomy" id="2800819"/>
    <lineage>
        <taxon>Bacteria</taxon>
        <taxon>Bacillati</taxon>
        <taxon>Actinomycetota</taxon>
        <taxon>Actinomycetes</taxon>
        <taxon>Pseudonocardiales</taxon>
        <taxon>Pseudonocardiaceae</taxon>
        <taxon>Pseudonocardia</taxon>
    </lineage>
</organism>
<dbReference type="RefSeq" id="WP_252441187.1">
    <property type="nucleotide sequence ID" value="NZ_JAGSOV010000044.1"/>
</dbReference>
<dbReference type="PANTHER" id="PTHR33164">
    <property type="entry name" value="TRANSCRIPTIONAL REGULATOR, MARR FAMILY"/>
    <property type="match status" value="1"/>
</dbReference>
<evidence type="ECO:0000313" key="2">
    <source>
        <dbReference type="EMBL" id="MCO1657536.1"/>
    </source>
</evidence>
<comment type="caution">
    <text evidence="2">The sequence shown here is derived from an EMBL/GenBank/DDBJ whole genome shotgun (WGS) entry which is preliminary data.</text>
</comment>
<sequence>MDRLTNLVGALAVALTDRMAATNSERAALVTLLAHPGCTVSWLAEVLDLTSSGATRLVERLAAAGWVRRSPGPDARQRRLTLTIDGAARAADVLDDRRARVAAVLAGLSPIERRGFETVVEKLVAGLTADRTAALRICRLCDRDACCGARGDGCPLRHVERDG</sequence>
<feature type="domain" description="HTH marR-type" evidence="1">
    <location>
        <begin position="1"/>
        <end position="125"/>
    </location>
</feature>
<dbReference type="InterPro" id="IPR036388">
    <property type="entry name" value="WH-like_DNA-bd_sf"/>
</dbReference>
<dbReference type="InterPro" id="IPR036390">
    <property type="entry name" value="WH_DNA-bd_sf"/>
</dbReference>
<dbReference type="PANTHER" id="PTHR33164:SF94">
    <property type="entry name" value="TRANSCRIPTIONAL REGULATORY PROTEIN-RELATED"/>
    <property type="match status" value="1"/>
</dbReference>
<dbReference type="SUPFAM" id="SSF46785">
    <property type="entry name" value="Winged helix' DNA-binding domain"/>
    <property type="match status" value="1"/>
</dbReference>
<gene>
    <name evidence="2" type="ORF">KDL28_20980</name>
</gene>
<dbReference type="InterPro" id="IPR000835">
    <property type="entry name" value="HTH_MarR-typ"/>
</dbReference>
<evidence type="ECO:0000259" key="1">
    <source>
        <dbReference type="PROSITE" id="PS50995"/>
    </source>
</evidence>
<accession>A0ABT1A3G2</accession>
<name>A0ABT1A3G2_9PSEU</name>
<evidence type="ECO:0000313" key="3">
    <source>
        <dbReference type="Proteomes" id="UP001165283"/>
    </source>
</evidence>